<evidence type="ECO:0000313" key="2">
    <source>
        <dbReference type="Proteomes" id="UP001054945"/>
    </source>
</evidence>
<dbReference type="EMBL" id="BPLR01018787">
    <property type="protein sequence ID" value="GIZ02268.1"/>
    <property type="molecule type" value="Genomic_DNA"/>
</dbReference>
<comment type="caution">
    <text evidence="1">The sequence shown here is derived from an EMBL/GenBank/DDBJ whole genome shotgun (WGS) entry which is preliminary data.</text>
</comment>
<proteinExistence type="predicted"/>
<dbReference type="Proteomes" id="UP001054945">
    <property type="component" value="Unassembled WGS sequence"/>
</dbReference>
<dbReference type="AlphaFoldDB" id="A0AAV4Y569"/>
<protein>
    <submittedName>
        <fullName evidence="1">Uncharacterized protein</fullName>
    </submittedName>
</protein>
<accession>A0AAV4Y569</accession>
<sequence length="91" mass="10272">MGMIRAHYHCKIQQKLVVFVSRYMNVVQHENDFATHLPSLCNVTPQSHSGGGLSEDITDEICLCTGLEEVTLVCEQLIRGFCFRYLTLNAP</sequence>
<reference evidence="1 2" key="1">
    <citation type="submission" date="2021-06" db="EMBL/GenBank/DDBJ databases">
        <title>Caerostris extrusa draft genome.</title>
        <authorList>
            <person name="Kono N."/>
            <person name="Arakawa K."/>
        </authorList>
    </citation>
    <scope>NUCLEOTIDE SEQUENCE [LARGE SCALE GENOMIC DNA]</scope>
</reference>
<organism evidence="1 2">
    <name type="scientific">Caerostris extrusa</name>
    <name type="common">Bark spider</name>
    <name type="synonym">Caerostris bankana</name>
    <dbReference type="NCBI Taxonomy" id="172846"/>
    <lineage>
        <taxon>Eukaryota</taxon>
        <taxon>Metazoa</taxon>
        <taxon>Ecdysozoa</taxon>
        <taxon>Arthropoda</taxon>
        <taxon>Chelicerata</taxon>
        <taxon>Arachnida</taxon>
        <taxon>Araneae</taxon>
        <taxon>Araneomorphae</taxon>
        <taxon>Entelegynae</taxon>
        <taxon>Araneoidea</taxon>
        <taxon>Araneidae</taxon>
        <taxon>Caerostris</taxon>
    </lineage>
</organism>
<gene>
    <name evidence="1" type="ORF">CEXT_155821</name>
</gene>
<keyword evidence="2" id="KW-1185">Reference proteome</keyword>
<name>A0AAV4Y569_CAEEX</name>
<evidence type="ECO:0000313" key="1">
    <source>
        <dbReference type="EMBL" id="GIZ02268.1"/>
    </source>
</evidence>